<dbReference type="EMBL" id="NMVI01000014">
    <property type="protein sequence ID" value="OYN88098.1"/>
    <property type="molecule type" value="Genomic_DNA"/>
</dbReference>
<sequence>MDPSAFFEMAMPESLSDTGARTPSGGLWATCGRGRLSLTDNVFFREVVPQERPMLIFDAHRLVGPITTGSVRSETAAGLRAELDHLGIAGCAAVSFYEVQLEAEGRDWRTRVADLHSEPGLVPTPVIIPSVGTASWPRTPEDLVATNPVMVRAMPGKHQWNLTGPIAQRWWPVLAEAGIPVSISATEAGIGQVAALAAAHPDLTVFCLEPGYRDLRRVAELLAERPNAYVETGTLIAPRSLEWLAESVGAERLVFGTGAPMKDDAGPRFLLDHLDLPEDQIAGIAGENFATMVGRDLAELVGAGAEQADRPERIGVREHPAAPLPDDGGPSTTPVIDAHAHLSTWGDFWVPEYSGAWLVEQMDRIGVDAAAVSSMHGVGNDAVLGNQEAIEEAHAHPGRLGVYLVVDPHDPDHLPRLRDQLDDPLVWGLKLHPSTHNVAITDRRYRGALELAAEVGAPVLTHTSHLAATCSAAECDAATRAVPGLQLLMGHSGLNPAGLPTFVDVARDNPQCHLEICGSLNTAASVEYMVAQVGAERVFYGTDALFFDPRWGLGKMRYARLTSDDRNKILGGNMVALLGERWHASQAYANN</sequence>
<evidence type="ECO:0000259" key="2">
    <source>
        <dbReference type="Pfam" id="PF04909"/>
    </source>
</evidence>
<dbReference type="InterPro" id="IPR032466">
    <property type="entry name" value="Metal_Hydrolase"/>
</dbReference>
<evidence type="ECO:0000313" key="4">
    <source>
        <dbReference type="Proteomes" id="UP000216533"/>
    </source>
</evidence>
<evidence type="ECO:0000256" key="1">
    <source>
        <dbReference type="ARBA" id="ARBA00023239"/>
    </source>
</evidence>
<dbReference type="GO" id="GO:0019748">
    <property type="term" value="P:secondary metabolic process"/>
    <property type="evidence" value="ECO:0007669"/>
    <property type="project" value="TreeGrafter"/>
</dbReference>
<evidence type="ECO:0000313" key="3">
    <source>
        <dbReference type="EMBL" id="OYN88098.1"/>
    </source>
</evidence>
<dbReference type="AlphaFoldDB" id="A0A255E951"/>
<dbReference type="PANTHER" id="PTHR21240:SF28">
    <property type="entry name" value="ISO-OROTATE DECARBOXYLASE (EUROFUNG)"/>
    <property type="match status" value="1"/>
</dbReference>
<organism evidence="3 4">
    <name type="scientific">Parenemella sanctibonifatiensis</name>
    <dbReference type="NCBI Taxonomy" id="2016505"/>
    <lineage>
        <taxon>Bacteria</taxon>
        <taxon>Bacillati</taxon>
        <taxon>Actinomycetota</taxon>
        <taxon>Actinomycetes</taxon>
        <taxon>Propionibacteriales</taxon>
        <taxon>Propionibacteriaceae</taxon>
        <taxon>Parenemella</taxon>
    </lineage>
</organism>
<dbReference type="PANTHER" id="PTHR21240">
    <property type="entry name" value="2-AMINO-3-CARBOXYLMUCONATE-6-SEMIALDEHYDE DECARBOXYLASE"/>
    <property type="match status" value="1"/>
</dbReference>
<dbReference type="InterPro" id="IPR006680">
    <property type="entry name" value="Amidohydro-rel"/>
</dbReference>
<dbReference type="InterPro" id="IPR032465">
    <property type="entry name" value="ACMSD"/>
</dbReference>
<feature type="domain" description="Amidohydrolase-related" evidence="2">
    <location>
        <begin position="161"/>
        <end position="288"/>
    </location>
</feature>
<reference evidence="3 4" key="1">
    <citation type="submission" date="2017-07" db="EMBL/GenBank/DDBJ databases">
        <title>Draft whole genome sequences of clinical Proprionibacteriaceae strains.</title>
        <authorList>
            <person name="Bernier A.-M."/>
            <person name="Bernard K."/>
            <person name="Domingo M.-C."/>
        </authorList>
    </citation>
    <scope>NUCLEOTIDE SEQUENCE [LARGE SCALE GENOMIC DNA]</scope>
    <source>
        <strain evidence="3 4">NML 160184</strain>
    </source>
</reference>
<dbReference type="Proteomes" id="UP000216533">
    <property type="component" value="Unassembled WGS sequence"/>
</dbReference>
<accession>A0A255E951</accession>
<feature type="domain" description="Amidohydrolase-related" evidence="2">
    <location>
        <begin position="336"/>
        <end position="578"/>
    </location>
</feature>
<dbReference type="Gene3D" id="3.20.20.140">
    <property type="entry name" value="Metal-dependent hydrolases"/>
    <property type="match status" value="2"/>
</dbReference>
<dbReference type="Pfam" id="PF04909">
    <property type="entry name" value="Amidohydro_2"/>
    <property type="match status" value="2"/>
</dbReference>
<dbReference type="CDD" id="cd01292">
    <property type="entry name" value="metallo-dependent_hydrolases"/>
    <property type="match status" value="1"/>
</dbReference>
<name>A0A255E951_9ACTN</name>
<dbReference type="GO" id="GO:0005737">
    <property type="term" value="C:cytoplasm"/>
    <property type="evidence" value="ECO:0007669"/>
    <property type="project" value="TreeGrafter"/>
</dbReference>
<dbReference type="SUPFAM" id="SSF51556">
    <property type="entry name" value="Metallo-dependent hydrolases"/>
    <property type="match status" value="2"/>
</dbReference>
<proteinExistence type="predicted"/>
<dbReference type="GO" id="GO:0016787">
    <property type="term" value="F:hydrolase activity"/>
    <property type="evidence" value="ECO:0007669"/>
    <property type="project" value="InterPro"/>
</dbReference>
<comment type="caution">
    <text evidence="3">The sequence shown here is derived from an EMBL/GenBank/DDBJ whole genome shotgun (WGS) entry which is preliminary data.</text>
</comment>
<dbReference type="GO" id="GO:0016831">
    <property type="term" value="F:carboxy-lyase activity"/>
    <property type="evidence" value="ECO:0007669"/>
    <property type="project" value="InterPro"/>
</dbReference>
<protein>
    <recommendedName>
        <fullName evidence="2">Amidohydrolase-related domain-containing protein</fullName>
    </recommendedName>
</protein>
<gene>
    <name evidence="3" type="ORF">CGZ92_05650</name>
</gene>
<keyword evidence="1" id="KW-0456">Lyase</keyword>